<evidence type="ECO:0000256" key="1">
    <source>
        <dbReference type="ARBA" id="ARBA00006139"/>
    </source>
</evidence>
<feature type="active site" evidence="9">
    <location>
        <position position="128"/>
    </location>
</feature>
<dbReference type="GO" id="GO:0004190">
    <property type="term" value="F:aspartic-type endopeptidase activity"/>
    <property type="evidence" value="ECO:0007669"/>
    <property type="project" value="UniProtKB-UniRule"/>
</dbReference>
<comment type="similarity">
    <text evidence="1 9 11">Belongs to the peptidase A8 family.</text>
</comment>
<reference evidence="13 15" key="2">
    <citation type="submission" date="2020-08" db="EMBL/GenBank/DDBJ databases">
        <title>The isolate Caproiciproducens sp. 7D4C2 produces n-caproate at mildly acidic conditions from hexoses: genome and rBOX comparison with related strains and chain-elongating bacteria.</title>
        <authorList>
            <person name="Esquivel-Elizondo S."/>
            <person name="Bagci C."/>
            <person name="Temovska M."/>
            <person name="Jeon B.S."/>
            <person name="Bessarab I."/>
            <person name="Williams R.B.H."/>
            <person name="Huson D.H."/>
            <person name="Angenent L.T."/>
        </authorList>
    </citation>
    <scope>NUCLEOTIDE SEQUENCE [LARGE SCALE GENOMIC DNA]</scope>
    <source>
        <strain evidence="13 15">7D4C2</strain>
    </source>
</reference>
<dbReference type="HAMAP" id="MF_00161">
    <property type="entry name" value="LspA"/>
    <property type="match status" value="1"/>
</dbReference>
<keyword evidence="5 9" id="KW-0064">Aspartyl protease</keyword>
<feature type="transmembrane region" description="Helical" evidence="9">
    <location>
        <begin position="60"/>
        <end position="78"/>
    </location>
</feature>
<dbReference type="Proteomes" id="UP000515909">
    <property type="component" value="Chromosome"/>
</dbReference>
<dbReference type="UniPathway" id="UPA00665"/>
<comment type="function">
    <text evidence="9 10">This protein specifically catalyzes the removal of signal peptides from prolipoproteins.</text>
</comment>
<feature type="transmembrane region" description="Helical" evidence="9">
    <location>
        <begin position="123"/>
        <end position="146"/>
    </location>
</feature>
<dbReference type="PROSITE" id="PS00855">
    <property type="entry name" value="SPASE_II"/>
    <property type="match status" value="1"/>
</dbReference>
<reference evidence="12 14" key="1">
    <citation type="submission" date="2019-09" db="EMBL/GenBank/DDBJ databases">
        <title>Genome sequence of Clostridium sp. EA1.</title>
        <authorList>
            <person name="Poehlein A."/>
            <person name="Bengelsdorf F.R."/>
            <person name="Daniel R."/>
        </authorList>
    </citation>
    <scope>NUCLEOTIDE SEQUENCE [LARGE SCALE GENOMIC DNA]</scope>
    <source>
        <strain evidence="12 14">EA1</strain>
    </source>
</reference>
<dbReference type="PANTHER" id="PTHR33695">
    <property type="entry name" value="LIPOPROTEIN SIGNAL PEPTIDASE"/>
    <property type="match status" value="1"/>
</dbReference>
<evidence type="ECO:0000256" key="8">
    <source>
        <dbReference type="ARBA" id="ARBA00023136"/>
    </source>
</evidence>
<evidence type="ECO:0000313" key="12">
    <source>
        <dbReference type="EMBL" id="MVB10663.1"/>
    </source>
</evidence>
<keyword evidence="12" id="KW-0449">Lipoprotein</keyword>
<accession>A0A6N8HZB3</accession>
<proteinExistence type="inferred from homology"/>
<evidence type="ECO:0000256" key="2">
    <source>
        <dbReference type="ARBA" id="ARBA00022475"/>
    </source>
</evidence>
<dbReference type="InterPro" id="IPR001872">
    <property type="entry name" value="Peptidase_A8"/>
</dbReference>
<accession>A0A7G8TBB5</accession>
<gene>
    <name evidence="9 12" type="primary">lspA</name>
    <name evidence="12" type="ORF">CAFE_13590</name>
    <name evidence="13" type="ORF">HCR03_00825</name>
</gene>
<evidence type="ECO:0000313" key="14">
    <source>
        <dbReference type="Proteomes" id="UP000469440"/>
    </source>
</evidence>
<name>A0A6N8HZB3_9FIRM</name>
<evidence type="ECO:0000256" key="6">
    <source>
        <dbReference type="ARBA" id="ARBA00022801"/>
    </source>
</evidence>
<comment type="catalytic activity">
    <reaction evidence="9 10">
        <text>Release of signal peptides from bacterial membrane prolipoproteins. Hydrolyzes -Xaa-Yaa-Zaa-|-(S,diacylglyceryl)Cys-, in which Xaa is hydrophobic (preferably Leu), and Yaa (Ala or Ser) and Zaa (Gly or Ala) have small, neutral side chains.</text>
        <dbReference type="EC" id="3.4.23.36"/>
    </reaction>
</comment>
<sequence length="159" mass="17707">MPLIILLLSVLVIAADQVLKLLVIQYLKPDGVKTIFDGLLSFVYVENRGAAFSILQNQRWLFIGITLVICILIIYALFRYGNHEFFSYAASALIVGGGIGNLIDRILKGFVVDYIHVSFFPAIFNFGDCCVTVGTVFLMIHVLFFADDSHGAEKVLRTK</sequence>
<organism evidence="12 14">
    <name type="scientific">Caproicibacter fermentans</name>
    <dbReference type="NCBI Taxonomy" id="2576756"/>
    <lineage>
        <taxon>Bacteria</taxon>
        <taxon>Bacillati</taxon>
        <taxon>Bacillota</taxon>
        <taxon>Clostridia</taxon>
        <taxon>Eubacteriales</taxon>
        <taxon>Acutalibacteraceae</taxon>
        <taxon>Caproicibacter</taxon>
    </lineage>
</organism>
<evidence type="ECO:0000256" key="3">
    <source>
        <dbReference type="ARBA" id="ARBA00022670"/>
    </source>
</evidence>
<dbReference type="AlphaFoldDB" id="A0A6N8HZB3"/>
<keyword evidence="3 9" id="KW-0645">Protease</keyword>
<comment type="pathway">
    <text evidence="9">Protein modification; lipoprotein biosynthesis (signal peptide cleavage).</text>
</comment>
<feature type="transmembrane region" description="Helical" evidence="9">
    <location>
        <begin position="85"/>
        <end position="103"/>
    </location>
</feature>
<evidence type="ECO:0000313" key="15">
    <source>
        <dbReference type="Proteomes" id="UP000515909"/>
    </source>
</evidence>
<evidence type="ECO:0000256" key="5">
    <source>
        <dbReference type="ARBA" id="ARBA00022750"/>
    </source>
</evidence>
<keyword evidence="4 9" id="KW-0812">Transmembrane</keyword>
<dbReference type="Pfam" id="PF01252">
    <property type="entry name" value="Peptidase_A8"/>
    <property type="match status" value="1"/>
</dbReference>
<evidence type="ECO:0000256" key="11">
    <source>
        <dbReference type="RuleBase" id="RU004181"/>
    </source>
</evidence>
<keyword evidence="7 9" id="KW-1133">Transmembrane helix</keyword>
<protein>
    <recommendedName>
        <fullName evidence="9">Lipoprotein signal peptidase</fullName>
        <ecNumber evidence="9">3.4.23.36</ecNumber>
    </recommendedName>
    <alternativeName>
        <fullName evidence="9">Prolipoprotein signal peptidase</fullName>
    </alternativeName>
    <alternativeName>
        <fullName evidence="9">Signal peptidase II</fullName>
        <shortName evidence="9">SPase II</shortName>
    </alternativeName>
</protein>
<keyword evidence="6 9" id="KW-0378">Hydrolase</keyword>
<dbReference type="RefSeq" id="WP_066642480.1">
    <property type="nucleotide sequence ID" value="NZ_CP060286.1"/>
</dbReference>
<dbReference type="NCBIfam" id="TIGR00077">
    <property type="entry name" value="lspA"/>
    <property type="match status" value="1"/>
</dbReference>
<dbReference type="PANTHER" id="PTHR33695:SF1">
    <property type="entry name" value="LIPOPROTEIN SIGNAL PEPTIDASE"/>
    <property type="match status" value="1"/>
</dbReference>
<dbReference type="EMBL" id="VWXL01000047">
    <property type="protein sequence ID" value="MVB10663.1"/>
    <property type="molecule type" value="Genomic_DNA"/>
</dbReference>
<dbReference type="Proteomes" id="UP000469440">
    <property type="component" value="Unassembled WGS sequence"/>
</dbReference>
<comment type="subcellular location">
    <subcellularLocation>
        <location evidence="9">Cell membrane</location>
        <topology evidence="9">Multi-pass membrane protein</topology>
    </subcellularLocation>
</comment>
<keyword evidence="2 9" id="KW-1003">Cell membrane</keyword>
<dbReference type="GO" id="GO:0005886">
    <property type="term" value="C:plasma membrane"/>
    <property type="evidence" value="ECO:0007669"/>
    <property type="project" value="UniProtKB-SubCell"/>
</dbReference>
<dbReference type="GO" id="GO:0006508">
    <property type="term" value="P:proteolysis"/>
    <property type="evidence" value="ECO:0007669"/>
    <property type="project" value="UniProtKB-KW"/>
</dbReference>
<evidence type="ECO:0000256" key="4">
    <source>
        <dbReference type="ARBA" id="ARBA00022692"/>
    </source>
</evidence>
<feature type="active site" evidence="9">
    <location>
        <position position="113"/>
    </location>
</feature>
<dbReference type="EC" id="3.4.23.36" evidence="9"/>
<evidence type="ECO:0000256" key="10">
    <source>
        <dbReference type="RuleBase" id="RU000594"/>
    </source>
</evidence>
<evidence type="ECO:0000256" key="7">
    <source>
        <dbReference type="ARBA" id="ARBA00022989"/>
    </source>
</evidence>
<dbReference type="EMBL" id="CP060286">
    <property type="protein sequence ID" value="QNK40906.1"/>
    <property type="molecule type" value="Genomic_DNA"/>
</dbReference>
<dbReference type="OrthoDB" id="9810259at2"/>
<dbReference type="PRINTS" id="PR00781">
    <property type="entry name" value="LIPOSIGPTASE"/>
</dbReference>
<keyword evidence="8 9" id="KW-0472">Membrane</keyword>
<keyword evidence="14" id="KW-1185">Reference proteome</keyword>
<evidence type="ECO:0000256" key="9">
    <source>
        <dbReference type="HAMAP-Rule" id="MF_00161"/>
    </source>
</evidence>
<dbReference type="KEGG" id="cfem:HCR03_00825"/>
<comment type="caution">
    <text evidence="9">Lacks conserved residue(s) required for the propagation of feature annotation.</text>
</comment>
<evidence type="ECO:0000313" key="13">
    <source>
        <dbReference type="EMBL" id="QNK40906.1"/>
    </source>
</evidence>